<keyword evidence="7" id="KW-0449">Lipoprotein</keyword>
<dbReference type="Pfam" id="PF05504">
    <property type="entry name" value="Spore_GerAC"/>
    <property type="match status" value="1"/>
</dbReference>
<organism evidence="10 11">
    <name type="scientific">Tissierella carlieri</name>
    <dbReference type="NCBI Taxonomy" id="689904"/>
    <lineage>
        <taxon>Bacteria</taxon>
        <taxon>Bacillati</taxon>
        <taxon>Bacillota</taxon>
        <taxon>Tissierellia</taxon>
        <taxon>Tissierellales</taxon>
        <taxon>Tissierellaceae</taxon>
        <taxon>Tissierella</taxon>
    </lineage>
</organism>
<reference evidence="10 11" key="1">
    <citation type="submission" date="2022-06" db="EMBL/GenBank/DDBJ databases">
        <title>Isolation of gut microbiota from human fecal samples.</title>
        <authorList>
            <person name="Pamer E.G."/>
            <person name="Barat B."/>
            <person name="Waligurski E."/>
            <person name="Medina S."/>
            <person name="Paddock L."/>
            <person name="Mostad J."/>
        </authorList>
    </citation>
    <scope>NUCLEOTIDE SEQUENCE [LARGE SCALE GENOMIC DNA]</scope>
    <source>
        <strain evidence="10 11">DFI.7.95</strain>
    </source>
</reference>
<protein>
    <submittedName>
        <fullName evidence="10">Ger(X)C family spore germination protein</fullName>
    </submittedName>
</protein>
<proteinExistence type="inferred from homology"/>
<evidence type="ECO:0000313" key="10">
    <source>
        <dbReference type="EMBL" id="MCQ4923132.1"/>
    </source>
</evidence>
<keyword evidence="4" id="KW-0732">Signal</keyword>
<accession>A0ABT1SAV3</accession>
<keyword evidence="11" id="KW-1185">Reference proteome</keyword>
<keyword evidence="6" id="KW-0564">Palmitate</keyword>
<evidence type="ECO:0000256" key="4">
    <source>
        <dbReference type="ARBA" id="ARBA00022729"/>
    </source>
</evidence>
<dbReference type="PROSITE" id="PS51257">
    <property type="entry name" value="PROKAR_LIPOPROTEIN"/>
    <property type="match status" value="1"/>
</dbReference>
<dbReference type="Pfam" id="PF25198">
    <property type="entry name" value="Spore_GerAC_N"/>
    <property type="match status" value="1"/>
</dbReference>
<dbReference type="NCBIfam" id="TIGR02887">
    <property type="entry name" value="spore_ger_x_C"/>
    <property type="match status" value="1"/>
</dbReference>
<keyword evidence="3" id="KW-0309">Germination</keyword>
<evidence type="ECO:0000259" key="8">
    <source>
        <dbReference type="Pfam" id="PF05504"/>
    </source>
</evidence>
<gene>
    <name evidence="10" type="ORF">NE686_08560</name>
</gene>
<sequence>MNKVFLFTLFIVLITIFTTGCWNYREIEKLGLVSGMAIDKGSSGKGYEMTAEVIDISASTREPRFNSIRMQSYGESIFECVRNMINISAKPPYWSHATTMIISKDVAKEGIIPILDWIVRDAEPRLTLYLLISKTPTAKEILSLQSLSTEIRSFEIENMVTSNKRLSQAPNILASELTNDISNKGISAIIPTVDMVYNEGKQTMALSGGAILNKDKLAGFIGLEDVKYYLFVRNKIEGGLLTIDITNSTTLDNVTLEIFKNKTKVTPIVSNGKLSMHIKIKTEAAIGESDTPINILREPNIQHIKHTAEEFLKNNILKLINSMQKDFGLDIFGFGSIVKKKDPKLWKEIDDNWGEIFKDLDVEIDVNVHIRGSGHLSKIIKMH</sequence>
<dbReference type="InterPro" id="IPR008844">
    <property type="entry name" value="Spore_GerAC-like"/>
</dbReference>
<dbReference type="RefSeq" id="WP_256311173.1">
    <property type="nucleotide sequence ID" value="NZ_JANGAC010000005.1"/>
</dbReference>
<dbReference type="InterPro" id="IPR046953">
    <property type="entry name" value="Spore_GerAC-like_C"/>
</dbReference>
<evidence type="ECO:0000256" key="6">
    <source>
        <dbReference type="ARBA" id="ARBA00023139"/>
    </source>
</evidence>
<evidence type="ECO:0000259" key="9">
    <source>
        <dbReference type="Pfam" id="PF25198"/>
    </source>
</evidence>
<dbReference type="Gene3D" id="3.30.300.210">
    <property type="entry name" value="Nutrient germinant receptor protein C, domain 3"/>
    <property type="match status" value="1"/>
</dbReference>
<evidence type="ECO:0000313" key="11">
    <source>
        <dbReference type="Proteomes" id="UP001524478"/>
    </source>
</evidence>
<name>A0ABT1SAV3_9FIRM</name>
<comment type="similarity">
    <text evidence="2">Belongs to the GerABKC lipoprotein family.</text>
</comment>
<dbReference type="InterPro" id="IPR057336">
    <property type="entry name" value="GerAC_N"/>
</dbReference>
<dbReference type="PANTHER" id="PTHR35789:SF1">
    <property type="entry name" value="SPORE GERMINATION PROTEIN B3"/>
    <property type="match status" value="1"/>
</dbReference>
<evidence type="ECO:0000256" key="1">
    <source>
        <dbReference type="ARBA" id="ARBA00004635"/>
    </source>
</evidence>
<feature type="domain" description="Spore germination GerAC-like C-terminal" evidence="8">
    <location>
        <begin position="207"/>
        <end position="374"/>
    </location>
</feature>
<comment type="caution">
    <text evidence="10">The sequence shown here is derived from an EMBL/GenBank/DDBJ whole genome shotgun (WGS) entry which is preliminary data.</text>
</comment>
<feature type="domain" description="Spore germination protein N-terminal" evidence="9">
    <location>
        <begin position="23"/>
        <end position="194"/>
    </location>
</feature>
<dbReference type="Proteomes" id="UP001524478">
    <property type="component" value="Unassembled WGS sequence"/>
</dbReference>
<evidence type="ECO:0000256" key="5">
    <source>
        <dbReference type="ARBA" id="ARBA00023136"/>
    </source>
</evidence>
<keyword evidence="5" id="KW-0472">Membrane</keyword>
<evidence type="ECO:0000256" key="2">
    <source>
        <dbReference type="ARBA" id="ARBA00007886"/>
    </source>
</evidence>
<dbReference type="InterPro" id="IPR038501">
    <property type="entry name" value="Spore_GerAC_C_sf"/>
</dbReference>
<dbReference type="EMBL" id="JANGAC010000005">
    <property type="protein sequence ID" value="MCQ4923132.1"/>
    <property type="molecule type" value="Genomic_DNA"/>
</dbReference>
<dbReference type="PANTHER" id="PTHR35789">
    <property type="entry name" value="SPORE GERMINATION PROTEIN B3"/>
    <property type="match status" value="1"/>
</dbReference>
<evidence type="ECO:0000256" key="3">
    <source>
        <dbReference type="ARBA" id="ARBA00022544"/>
    </source>
</evidence>
<evidence type="ECO:0000256" key="7">
    <source>
        <dbReference type="ARBA" id="ARBA00023288"/>
    </source>
</evidence>
<comment type="subcellular location">
    <subcellularLocation>
        <location evidence="1">Membrane</location>
        <topology evidence="1">Lipid-anchor</topology>
    </subcellularLocation>
</comment>